<dbReference type="AlphaFoldDB" id="A0A3M5JAW0"/>
<gene>
    <name evidence="1" type="ORF">ALP52_01150</name>
</gene>
<comment type="caution">
    <text evidence="1">The sequence shown here is derived from an EMBL/GenBank/DDBJ whole genome shotgun (WGS) entry which is preliminary data.</text>
</comment>
<feature type="non-terminal residue" evidence="1">
    <location>
        <position position="1"/>
    </location>
</feature>
<name>A0A3M5JAW0_PSEA0</name>
<dbReference type="RefSeq" id="WP_122322266.1">
    <property type="nucleotide sequence ID" value="NZ_RBTD01000224.1"/>
</dbReference>
<dbReference type="Proteomes" id="UP000276194">
    <property type="component" value="Unassembled WGS sequence"/>
</dbReference>
<dbReference type="EMBL" id="RBTD01000224">
    <property type="protein sequence ID" value="RMT20293.1"/>
    <property type="molecule type" value="Genomic_DNA"/>
</dbReference>
<sequence>TIRPLQTLLTANRSGMTGMNTKESERVKAAARAKLRKIQQSTGYRSFFNDPAIEAFGRVEATAFAGRPLSGKA</sequence>
<protein>
    <submittedName>
        <fullName evidence="1">Uncharacterized protein</fullName>
    </submittedName>
</protein>
<organism evidence="1 2">
    <name type="scientific">Pseudomonas amygdali pv. mori</name>
    <dbReference type="NCBI Taxonomy" id="34065"/>
    <lineage>
        <taxon>Bacteria</taxon>
        <taxon>Pseudomonadati</taxon>
        <taxon>Pseudomonadota</taxon>
        <taxon>Gammaproteobacteria</taxon>
        <taxon>Pseudomonadales</taxon>
        <taxon>Pseudomonadaceae</taxon>
        <taxon>Pseudomonas</taxon>
        <taxon>Pseudomonas amygdali</taxon>
    </lineage>
</organism>
<proteinExistence type="predicted"/>
<accession>A0A3M5JAW0</accession>
<reference evidence="1 2" key="1">
    <citation type="submission" date="2018-08" db="EMBL/GenBank/DDBJ databases">
        <title>Recombination of ecologically and evolutionarily significant loci maintains genetic cohesion in the Pseudomonas syringae species complex.</title>
        <authorList>
            <person name="Dillon M."/>
            <person name="Thakur S."/>
            <person name="Almeida R.N.D."/>
            <person name="Weir B.S."/>
            <person name="Guttman D.S."/>
        </authorList>
    </citation>
    <scope>NUCLEOTIDE SEQUENCE [LARGE SCALE GENOMIC DNA]</scope>
    <source>
        <strain evidence="1 2">ICMP 6941</strain>
    </source>
</reference>
<evidence type="ECO:0000313" key="1">
    <source>
        <dbReference type="EMBL" id="RMT20293.1"/>
    </source>
</evidence>
<evidence type="ECO:0000313" key="2">
    <source>
        <dbReference type="Proteomes" id="UP000276194"/>
    </source>
</evidence>